<evidence type="ECO:0000256" key="2">
    <source>
        <dbReference type="ARBA" id="ARBA00022525"/>
    </source>
</evidence>
<name>A0A7X6RDB4_WEIHE</name>
<dbReference type="Pfam" id="PF17965">
    <property type="entry name" value="MucBP_2"/>
    <property type="match status" value="2"/>
</dbReference>
<dbReference type="Proteomes" id="UP000182448">
    <property type="component" value="Unassembled WGS sequence"/>
</dbReference>
<keyword evidence="4" id="KW-0572">Peptidoglycan-anchor</keyword>
<evidence type="ECO:0000259" key="7">
    <source>
        <dbReference type="PROSITE" id="PS50847"/>
    </source>
</evidence>
<feature type="compositionally biased region" description="Acidic residues" evidence="5">
    <location>
        <begin position="719"/>
        <end position="732"/>
    </location>
</feature>
<dbReference type="PROSITE" id="PS50847">
    <property type="entry name" value="GRAM_POS_ANCHORING"/>
    <property type="match status" value="1"/>
</dbReference>
<dbReference type="RefSeq" id="WP_074427728.1">
    <property type="nucleotide sequence ID" value="NZ_BJEG01000011.1"/>
</dbReference>
<keyword evidence="1" id="KW-0134">Cell wall</keyword>
<keyword evidence="6" id="KW-1133">Transmembrane helix</keyword>
<dbReference type="AlphaFoldDB" id="A0A7X6RDB4"/>
<feature type="region of interest" description="Disordered" evidence="5">
    <location>
        <begin position="581"/>
        <end position="605"/>
    </location>
</feature>
<comment type="caution">
    <text evidence="8">The sequence shown here is derived from an EMBL/GenBank/DDBJ whole genome shotgun (WGS) entry which is preliminary data.</text>
</comment>
<evidence type="ECO:0000256" key="1">
    <source>
        <dbReference type="ARBA" id="ARBA00022512"/>
    </source>
</evidence>
<dbReference type="Gene3D" id="2.60.40.4300">
    <property type="match status" value="2"/>
</dbReference>
<dbReference type="Gene3D" id="2.60.120.200">
    <property type="match status" value="1"/>
</dbReference>
<dbReference type="InterPro" id="IPR019931">
    <property type="entry name" value="LPXTG_anchor"/>
</dbReference>
<dbReference type="EMBL" id="FMAW01000012">
    <property type="protein sequence ID" value="SCC03620.1"/>
    <property type="molecule type" value="Genomic_DNA"/>
</dbReference>
<dbReference type="EMBL" id="JAAXPM010000010">
    <property type="protein sequence ID" value="NKY67335.1"/>
    <property type="molecule type" value="Genomic_DNA"/>
</dbReference>
<keyword evidence="6" id="KW-0812">Transmembrane</keyword>
<evidence type="ECO:0000313" key="8">
    <source>
        <dbReference type="EMBL" id="NKY67335.1"/>
    </source>
</evidence>
<accession>A0A7X6RDB4</accession>
<keyword evidence="2" id="KW-0964">Secreted</keyword>
<dbReference type="Gene3D" id="3.10.20.470">
    <property type="match status" value="2"/>
</dbReference>
<evidence type="ECO:0000256" key="4">
    <source>
        <dbReference type="ARBA" id="ARBA00023088"/>
    </source>
</evidence>
<dbReference type="InterPro" id="IPR013320">
    <property type="entry name" value="ConA-like_dom_sf"/>
</dbReference>
<sequence length="822" mass="90250">MCIESEAAISEKVAPESEVATSNRDTNGVVQLSYKDAINQLAEVNQDYTKVTKDNFLDFFILNKDASYDEKNGIVTLTKNRQDQVGNFTLKNKINLDYDFTLSGSVNLGSNSYGADGIGIAFHDGKTSDVGVSGGNLGIAGLENAFGFKLDSWYNSATRPNPNASTESNKFGWDKDPVRVPFGSFVTTTYKRPQGGRDNVWWAETEQKQGKDGYQTLNRNIYDGHFHDFLIDYNGNSHRMTITLKQQNNSLVWSQAVDVNNFSNKLAAFMMSGSTGGATNLQQFRINEFNYVAGQTAYVHYFDKTTGDELSVDEVTGQSGSTIEYTTSNIINNYENKGYILDSDEFIPGSVFDNDISVDQNYNVYLVHGIVPVNPEEPQEPGTPINPEDPDGPKWPEGSDKTALTADVNQTVHYQYADGTTAAADQTDAVHFTHQIHVDKVTGEVVQDDGWQAVDGDNVFDRKESPVITGYTPSQAHSDAITGLGHDSQDNEQTIVYTANQEQAQVTYIDDTTGETIGADQLTGAYGTSDDYRTADKITNYEHQGYEFVSDNYPADGVVYDQDGVIKQYEVHFVHGIVPVNPEEPQEPGTPINPEDPDGPKWPAGTDETSLTADVNQTVHYEYADGTTAAADQTDAVHFTHQIHVDKVTGEVVQDDGWQAVDGDNVFDRKESPVITGYTPSQAQSDAITGLGHDSQDNEQTIVYTANQEQDTPVNPGDSDNEDDKIEPDYPEIPDVTNVPTDEITTSTRKANQTPLNESIQEESETTVAENTVTDKPELPQTGVNDKADNAKTIGVSILTIFSVVLSLFSLVKKQKDTDKNN</sequence>
<gene>
    <name evidence="9" type="ORF">GA0061075_1122</name>
    <name evidence="8" type="ORF">HF960_06605</name>
</gene>
<evidence type="ECO:0000256" key="3">
    <source>
        <dbReference type="ARBA" id="ARBA00022729"/>
    </source>
</evidence>
<dbReference type="Pfam" id="PF18483">
    <property type="entry name" value="Lectin_L-type_dom"/>
    <property type="match status" value="1"/>
</dbReference>
<dbReference type="InterPro" id="IPR041558">
    <property type="entry name" value="MucBP_2"/>
</dbReference>
<reference evidence="8 11" key="2">
    <citation type="submission" date="2020-04" db="EMBL/GenBank/DDBJ databases">
        <title>MicrobeNet Type strains.</title>
        <authorList>
            <person name="Nicholson A.C."/>
        </authorList>
    </citation>
    <scope>NUCLEOTIDE SEQUENCE [LARGE SCALE GENOMIC DNA]</scope>
    <source>
        <strain evidence="8 11">CCUG 33494</strain>
    </source>
</reference>
<feature type="domain" description="Gram-positive cocci surface proteins LPxTG" evidence="7">
    <location>
        <begin position="779"/>
        <end position="822"/>
    </location>
</feature>
<dbReference type="CDD" id="cd01951">
    <property type="entry name" value="lectin_L-type"/>
    <property type="match status" value="1"/>
</dbReference>
<keyword evidence="3" id="KW-0732">Signal</keyword>
<evidence type="ECO:0000313" key="10">
    <source>
        <dbReference type="Proteomes" id="UP000182448"/>
    </source>
</evidence>
<feature type="transmembrane region" description="Helical" evidence="6">
    <location>
        <begin position="794"/>
        <end position="812"/>
    </location>
</feature>
<dbReference type="InterPro" id="IPR056573">
    <property type="entry name" value="Lectin_L-type_dom"/>
</dbReference>
<keyword evidence="6" id="KW-0472">Membrane</keyword>
<reference evidence="9 10" key="1">
    <citation type="submission" date="2016-08" db="EMBL/GenBank/DDBJ databases">
        <authorList>
            <person name="Varghese N."/>
            <person name="Submissions Spin"/>
        </authorList>
    </citation>
    <scope>NUCLEOTIDE SEQUENCE [LARGE SCALE GENOMIC DNA]</scope>
    <source>
        <strain evidence="9 10">R-53116</strain>
    </source>
</reference>
<protein>
    <recommendedName>
        <fullName evidence="7">Gram-positive cocci surface proteins LPxTG domain-containing protein</fullName>
    </recommendedName>
</protein>
<dbReference type="Proteomes" id="UP000585749">
    <property type="component" value="Unassembled WGS sequence"/>
</dbReference>
<dbReference type="Pfam" id="PF17966">
    <property type="entry name" value="Muc_B2"/>
    <property type="match status" value="2"/>
</dbReference>
<feature type="compositionally biased region" description="Polar residues" evidence="5">
    <location>
        <begin position="738"/>
        <end position="759"/>
    </location>
</feature>
<evidence type="ECO:0000256" key="6">
    <source>
        <dbReference type="SAM" id="Phobius"/>
    </source>
</evidence>
<dbReference type="InterPro" id="IPR041495">
    <property type="entry name" value="Mub_B2"/>
</dbReference>
<proteinExistence type="predicted"/>
<keyword evidence="10" id="KW-1185">Reference proteome</keyword>
<feature type="region of interest" description="Disordered" evidence="5">
    <location>
        <begin position="374"/>
        <end position="398"/>
    </location>
</feature>
<organism evidence="8 11">
    <name type="scientific">Weissella hellenica</name>
    <dbReference type="NCBI Taxonomy" id="46256"/>
    <lineage>
        <taxon>Bacteria</taxon>
        <taxon>Bacillati</taxon>
        <taxon>Bacillota</taxon>
        <taxon>Bacilli</taxon>
        <taxon>Lactobacillales</taxon>
        <taxon>Lactobacillaceae</taxon>
        <taxon>Weissella</taxon>
    </lineage>
</organism>
<feature type="region of interest" description="Disordered" evidence="5">
    <location>
        <begin position="705"/>
        <end position="787"/>
    </location>
</feature>
<dbReference type="SUPFAM" id="SSF49899">
    <property type="entry name" value="Concanavalin A-like lectins/glucanases"/>
    <property type="match status" value="1"/>
</dbReference>
<evidence type="ECO:0000256" key="5">
    <source>
        <dbReference type="SAM" id="MobiDB-lite"/>
    </source>
</evidence>
<dbReference type="OrthoDB" id="2149791at2"/>
<evidence type="ECO:0000313" key="11">
    <source>
        <dbReference type="Proteomes" id="UP000585749"/>
    </source>
</evidence>
<evidence type="ECO:0000313" key="9">
    <source>
        <dbReference type="EMBL" id="SCC03620.1"/>
    </source>
</evidence>